<evidence type="ECO:0000313" key="2">
    <source>
        <dbReference type="EMBL" id="OAA61773.1"/>
    </source>
</evidence>
<feature type="region of interest" description="Disordered" evidence="1">
    <location>
        <begin position="1"/>
        <end position="74"/>
    </location>
</feature>
<proteinExistence type="predicted"/>
<gene>
    <name evidence="2" type="ORF">SPI_04632</name>
</gene>
<evidence type="ECO:0000256" key="1">
    <source>
        <dbReference type="SAM" id="MobiDB-lite"/>
    </source>
</evidence>
<feature type="compositionally biased region" description="Polar residues" evidence="1">
    <location>
        <begin position="7"/>
        <end position="24"/>
    </location>
</feature>
<feature type="compositionally biased region" description="Low complexity" evidence="1">
    <location>
        <begin position="32"/>
        <end position="44"/>
    </location>
</feature>
<accession>A0A167UPH7</accession>
<keyword evidence="3" id="KW-1185">Reference proteome</keyword>
<evidence type="ECO:0000313" key="3">
    <source>
        <dbReference type="Proteomes" id="UP000076874"/>
    </source>
</evidence>
<comment type="caution">
    <text evidence="2">The sequence shown here is derived from an EMBL/GenBank/DDBJ whole genome shotgun (WGS) entry which is preliminary data.</text>
</comment>
<dbReference type="AlphaFoldDB" id="A0A167UPH7"/>
<reference evidence="2 3" key="1">
    <citation type="journal article" date="2016" name="Genome Biol. Evol.">
        <title>Divergent and convergent evolution of fungal pathogenicity.</title>
        <authorList>
            <person name="Shang Y."/>
            <person name="Xiao G."/>
            <person name="Zheng P."/>
            <person name="Cen K."/>
            <person name="Zhan S."/>
            <person name="Wang C."/>
        </authorList>
    </citation>
    <scope>NUCLEOTIDE SEQUENCE [LARGE SCALE GENOMIC DNA]</scope>
    <source>
        <strain evidence="2 3">RCEF 264</strain>
    </source>
</reference>
<sequence>MSARNFGATSLGSSGSQPACTDSSLPVAPNGTSTSTDSTNPDPSLNGIGGWTEDAQGTQSGSSGSGQGNNGSKT</sequence>
<protein>
    <submittedName>
        <fullName evidence="2">Uncharacterized protein</fullName>
    </submittedName>
</protein>
<feature type="compositionally biased region" description="Gly residues" evidence="1">
    <location>
        <begin position="63"/>
        <end position="74"/>
    </location>
</feature>
<organism evidence="2 3">
    <name type="scientific">Niveomyces insectorum RCEF 264</name>
    <dbReference type="NCBI Taxonomy" id="1081102"/>
    <lineage>
        <taxon>Eukaryota</taxon>
        <taxon>Fungi</taxon>
        <taxon>Dikarya</taxon>
        <taxon>Ascomycota</taxon>
        <taxon>Pezizomycotina</taxon>
        <taxon>Sordariomycetes</taxon>
        <taxon>Hypocreomycetidae</taxon>
        <taxon>Hypocreales</taxon>
        <taxon>Cordycipitaceae</taxon>
        <taxon>Niveomyces</taxon>
    </lineage>
</organism>
<dbReference type="EMBL" id="AZHD01000007">
    <property type="protein sequence ID" value="OAA61773.1"/>
    <property type="molecule type" value="Genomic_DNA"/>
</dbReference>
<dbReference type="Proteomes" id="UP000076874">
    <property type="component" value="Unassembled WGS sequence"/>
</dbReference>
<name>A0A167UPH7_9HYPO</name>